<name>C5DGB1_LACTC</name>
<dbReference type="GeneID" id="8295116"/>
<feature type="compositionally biased region" description="Low complexity" evidence="2">
    <location>
        <begin position="214"/>
        <end position="245"/>
    </location>
</feature>
<sequence length="314" mass="33442">MEVTTHAQHKAVTLYKEPHHLDSVNWEEGLGKGCGKSAQQDLDQLTVVDSIVVTPDAAPQSPQDYTRSGRPAVPHYTLSSSGSAMADKQHTFKAPSPARTPGRPTRPTLNVQSSSSSSLSSLRSRARRLSSEEIINEMENEQDAIVVRLLREIDQLKDENNRLRKNLCAVLNGDPQTPAGPALSRRSSLNSCASNSSGSGSLSSSHAGTTPGVLAATPTASSPALSRRPSSSATPIDTLTPTLLLQRKRNSLSSSVPATPKNSGDFVDLYAPAPVSKFGAVDVSLDAPGSCGYRRRRSSMKSTEGSNKLQRSTR</sequence>
<evidence type="ECO:0000256" key="2">
    <source>
        <dbReference type="SAM" id="MobiDB-lite"/>
    </source>
</evidence>
<dbReference type="KEGG" id="lth:KLTH0D03872g"/>
<dbReference type="eggNOG" id="ENOG502S75Y">
    <property type="taxonomic scope" value="Eukaryota"/>
</dbReference>
<dbReference type="Proteomes" id="UP000002036">
    <property type="component" value="Chromosome D"/>
</dbReference>
<feature type="compositionally biased region" description="Low complexity" evidence="2">
    <location>
        <begin position="95"/>
        <end position="123"/>
    </location>
</feature>
<protein>
    <submittedName>
        <fullName evidence="3">KLTH0D03872p</fullName>
    </submittedName>
</protein>
<keyword evidence="1" id="KW-0175">Coiled coil</keyword>
<dbReference type="RefSeq" id="XP_002552891.1">
    <property type="nucleotide sequence ID" value="XM_002552845.1"/>
</dbReference>
<dbReference type="EMBL" id="CU928168">
    <property type="protein sequence ID" value="CAR22453.1"/>
    <property type="molecule type" value="Genomic_DNA"/>
</dbReference>
<feature type="coiled-coil region" evidence="1">
    <location>
        <begin position="139"/>
        <end position="166"/>
    </location>
</feature>
<accession>C5DGB1</accession>
<reference evidence="3 4" key="1">
    <citation type="journal article" date="2009" name="Genome Res.">
        <title>Comparative genomics of protoploid Saccharomycetaceae.</title>
        <authorList>
            <consortium name="The Genolevures Consortium"/>
            <person name="Souciet J.-L."/>
            <person name="Dujon B."/>
            <person name="Gaillardin C."/>
            <person name="Johnston M."/>
            <person name="Baret P.V."/>
            <person name="Cliften P."/>
            <person name="Sherman D.J."/>
            <person name="Weissenbach J."/>
            <person name="Westhof E."/>
            <person name="Wincker P."/>
            <person name="Jubin C."/>
            <person name="Poulain J."/>
            <person name="Barbe V."/>
            <person name="Segurens B."/>
            <person name="Artiguenave F."/>
            <person name="Anthouard V."/>
            <person name="Vacherie B."/>
            <person name="Val M.-E."/>
            <person name="Fulton R.S."/>
            <person name="Minx P."/>
            <person name="Wilson R."/>
            <person name="Durrens P."/>
            <person name="Jean G."/>
            <person name="Marck C."/>
            <person name="Martin T."/>
            <person name="Nikolski M."/>
            <person name="Rolland T."/>
            <person name="Seret M.-L."/>
            <person name="Casaregola S."/>
            <person name="Despons L."/>
            <person name="Fairhead C."/>
            <person name="Fischer G."/>
            <person name="Lafontaine I."/>
            <person name="Leh V."/>
            <person name="Lemaire M."/>
            <person name="de Montigny J."/>
            <person name="Neuveglise C."/>
            <person name="Thierry A."/>
            <person name="Blanc-Lenfle I."/>
            <person name="Bleykasten C."/>
            <person name="Diffels J."/>
            <person name="Fritsch E."/>
            <person name="Frangeul L."/>
            <person name="Goeffon A."/>
            <person name="Jauniaux N."/>
            <person name="Kachouri-Lafond R."/>
            <person name="Payen C."/>
            <person name="Potier S."/>
            <person name="Pribylova L."/>
            <person name="Ozanne C."/>
            <person name="Richard G.-F."/>
            <person name="Sacerdot C."/>
            <person name="Straub M.-L."/>
            <person name="Talla E."/>
        </authorList>
    </citation>
    <scope>NUCLEOTIDE SEQUENCE [LARGE SCALE GENOMIC DNA]</scope>
    <source>
        <strain evidence="4">ATCC 56472 / CBS 6340 / NRRL Y-8284</strain>
    </source>
</reference>
<gene>
    <name evidence="3" type="ordered locus">KLTH0D03872g</name>
</gene>
<feature type="region of interest" description="Disordered" evidence="2">
    <location>
        <begin position="171"/>
        <end position="264"/>
    </location>
</feature>
<dbReference type="FunCoup" id="C5DGB1">
    <property type="interactions" value="175"/>
</dbReference>
<feature type="region of interest" description="Disordered" evidence="2">
    <location>
        <begin position="287"/>
        <end position="314"/>
    </location>
</feature>
<dbReference type="STRING" id="559295.C5DGB1"/>
<evidence type="ECO:0000313" key="4">
    <source>
        <dbReference type="Proteomes" id="UP000002036"/>
    </source>
</evidence>
<keyword evidence="4" id="KW-1185">Reference proteome</keyword>
<dbReference type="OMA" id="FESTGCY"/>
<evidence type="ECO:0000256" key="1">
    <source>
        <dbReference type="SAM" id="Coils"/>
    </source>
</evidence>
<dbReference type="HOGENOM" id="CLU_885873_0_0_1"/>
<feature type="compositionally biased region" description="Low complexity" evidence="2">
    <location>
        <begin position="182"/>
        <end position="205"/>
    </location>
</feature>
<feature type="compositionally biased region" description="Polar residues" evidence="2">
    <location>
        <begin position="300"/>
        <end position="314"/>
    </location>
</feature>
<dbReference type="AlphaFoldDB" id="C5DGB1"/>
<organism evidence="3 4">
    <name type="scientific">Lachancea thermotolerans (strain ATCC 56472 / CBS 6340 / NRRL Y-8284)</name>
    <name type="common">Yeast</name>
    <name type="synonym">Kluyveromyces thermotolerans</name>
    <dbReference type="NCBI Taxonomy" id="559295"/>
    <lineage>
        <taxon>Eukaryota</taxon>
        <taxon>Fungi</taxon>
        <taxon>Dikarya</taxon>
        <taxon>Ascomycota</taxon>
        <taxon>Saccharomycotina</taxon>
        <taxon>Saccharomycetes</taxon>
        <taxon>Saccharomycetales</taxon>
        <taxon>Saccharomycetaceae</taxon>
        <taxon>Lachancea</taxon>
    </lineage>
</organism>
<evidence type="ECO:0000313" key="3">
    <source>
        <dbReference type="EMBL" id="CAR22453.1"/>
    </source>
</evidence>
<dbReference type="OrthoDB" id="4036600at2759"/>
<dbReference type="InParanoid" id="C5DGB1"/>
<feature type="compositionally biased region" description="Polar residues" evidence="2">
    <location>
        <begin position="251"/>
        <end position="262"/>
    </location>
</feature>
<proteinExistence type="predicted"/>
<feature type="region of interest" description="Disordered" evidence="2">
    <location>
        <begin position="56"/>
        <end position="124"/>
    </location>
</feature>